<keyword evidence="9" id="KW-0479">Metal-binding</keyword>
<feature type="binding site" evidence="9">
    <location>
        <position position="125"/>
    </location>
    <ligand>
        <name>5-phospho-alpha-D-ribose 1-diphosphate</name>
        <dbReference type="ChEBI" id="CHEBI:58017"/>
    </ligand>
</feature>
<dbReference type="InterPro" id="IPR035902">
    <property type="entry name" value="Nuc_phospho_transferase"/>
</dbReference>
<keyword evidence="13" id="KW-1185">Reference proteome</keyword>
<comment type="caution">
    <text evidence="9">Lacks conserved residue(s) required for the propagation of feature annotation.</text>
</comment>
<evidence type="ECO:0000256" key="6">
    <source>
        <dbReference type="ARBA" id="ARBA00023141"/>
    </source>
</evidence>
<feature type="binding site" evidence="9">
    <location>
        <position position="85"/>
    </location>
    <ligand>
        <name>anthranilate</name>
        <dbReference type="ChEBI" id="CHEBI:16567"/>
        <label>1</label>
    </ligand>
</feature>
<dbReference type="EMBL" id="PYGE01000017">
    <property type="protein sequence ID" value="PSK99710.1"/>
    <property type="molecule type" value="Genomic_DNA"/>
</dbReference>
<evidence type="ECO:0000259" key="11">
    <source>
        <dbReference type="Pfam" id="PF02885"/>
    </source>
</evidence>
<evidence type="ECO:0000256" key="9">
    <source>
        <dbReference type="HAMAP-Rule" id="MF_00211"/>
    </source>
</evidence>
<dbReference type="InterPro" id="IPR036320">
    <property type="entry name" value="Glycosyl_Trfase_fam3_N_dom_sf"/>
</dbReference>
<keyword evidence="5 9" id="KW-0822">Tryptophan biosynthesis</keyword>
<dbReference type="GO" id="GO:0000162">
    <property type="term" value="P:L-tryptophan biosynthetic process"/>
    <property type="evidence" value="ECO:0007669"/>
    <property type="project" value="UniProtKB-UniRule"/>
</dbReference>
<comment type="cofactor">
    <cofactor evidence="9">
        <name>Mg(2+)</name>
        <dbReference type="ChEBI" id="CHEBI:18420"/>
    </cofactor>
    <text evidence="9">Binds 2 magnesium ions per monomer.</text>
</comment>
<dbReference type="Gene3D" id="1.20.970.10">
    <property type="entry name" value="Transferase, Pyrimidine Nucleoside Phosphorylase, Chain C"/>
    <property type="match status" value="1"/>
</dbReference>
<feature type="domain" description="Glycosyl transferase family 3" evidence="10">
    <location>
        <begin position="78"/>
        <end position="333"/>
    </location>
</feature>
<evidence type="ECO:0000256" key="3">
    <source>
        <dbReference type="ARBA" id="ARBA00022676"/>
    </source>
</evidence>
<feature type="binding site" evidence="9">
    <location>
        <position position="93"/>
    </location>
    <ligand>
        <name>5-phospho-alpha-D-ribose 1-diphosphate</name>
        <dbReference type="ChEBI" id="CHEBI:58017"/>
    </ligand>
</feature>
<feature type="binding site" evidence="9">
    <location>
        <position position="171"/>
    </location>
    <ligand>
        <name>anthranilate</name>
        <dbReference type="ChEBI" id="CHEBI:16567"/>
        <label>2</label>
    </ligand>
</feature>
<dbReference type="AlphaFoldDB" id="A0A2P8DR73"/>
<comment type="catalytic activity">
    <reaction evidence="7 9">
        <text>N-(5-phospho-beta-D-ribosyl)anthranilate + diphosphate = 5-phospho-alpha-D-ribose 1-diphosphate + anthranilate</text>
        <dbReference type="Rhea" id="RHEA:11768"/>
        <dbReference type="ChEBI" id="CHEBI:16567"/>
        <dbReference type="ChEBI" id="CHEBI:18277"/>
        <dbReference type="ChEBI" id="CHEBI:33019"/>
        <dbReference type="ChEBI" id="CHEBI:58017"/>
        <dbReference type="EC" id="2.4.2.18"/>
    </reaction>
</comment>
<evidence type="ECO:0000313" key="13">
    <source>
        <dbReference type="Proteomes" id="UP000243528"/>
    </source>
</evidence>
<feature type="domain" description="Glycosyl transferase family 3 N-terminal" evidence="11">
    <location>
        <begin position="11"/>
        <end position="71"/>
    </location>
</feature>
<reference evidence="12 13" key="1">
    <citation type="submission" date="2018-03" db="EMBL/GenBank/DDBJ databases">
        <title>Genomic Encyclopedia of Archaeal and Bacterial Type Strains, Phase II (KMG-II): from individual species to whole genera.</title>
        <authorList>
            <person name="Goeker M."/>
        </authorList>
    </citation>
    <scope>NUCLEOTIDE SEQUENCE [LARGE SCALE GENOMIC DNA]</scope>
    <source>
        <strain evidence="12 13">DSM 45211</strain>
    </source>
</reference>
<dbReference type="GO" id="GO:0005829">
    <property type="term" value="C:cytosol"/>
    <property type="evidence" value="ECO:0007669"/>
    <property type="project" value="TreeGrafter"/>
</dbReference>
<feature type="binding site" evidence="9">
    <location>
        <position position="85"/>
    </location>
    <ligand>
        <name>5-phospho-alpha-D-ribose 1-diphosphate</name>
        <dbReference type="ChEBI" id="CHEBI:58017"/>
    </ligand>
</feature>
<dbReference type="OrthoDB" id="9806430at2"/>
<feature type="binding site" evidence="9">
    <location>
        <position position="116"/>
    </location>
    <ligand>
        <name>anthranilate</name>
        <dbReference type="ChEBI" id="CHEBI:16567"/>
        <label>1</label>
    </ligand>
</feature>
<name>A0A2P8DR73_9ACTN</name>
<dbReference type="Pfam" id="PF02885">
    <property type="entry name" value="Glycos_trans_3N"/>
    <property type="match status" value="1"/>
</dbReference>
<sequence>MNDQPHTWASVLSSLLERTDLPTDATAWAMGEIMSGEATSAQIAGFAVALRAKGETVDEVDGLVRAMYAHATEYTGRGPALDIVGTGGDRAHTVNISTMAAVAAAGAGARVVKHGNRAASSACGAADLLEELGIRLDLPPVRVAEIADEVGITFCFAPAFHPSLRYAGAPRRELGVPTTFNFLGPLANPARPSGQAVGVADARMAGIVAGVLAGRGVSALVFRGDDGLDELTTTTTSRVWVVHAGDVTEERFDPSALGVAPAQPEALRGGDAAYNADVARRFLAGEPGPVRDTVLLNAAAGVAAYEEAGDVELTERLRGAYARVERAVDSGAAADVLARWVAAAG</sequence>
<dbReference type="PANTHER" id="PTHR43285:SF2">
    <property type="entry name" value="ANTHRANILATE PHOSPHORIBOSYLTRANSFERASE"/>
    <property type="match status" value="1"/>
</dbReference>
<dbReference type="SUPFAM" id="SSF52418">
    <property type="entry name" value="Nucleoside phosphorylase/phosphoribosyltransferase catalytic domain"/>
    <property type="match status" value="1"/>
</dbReference>
<keyword evidence="6 9" id="KW-0057">Aromatic amino acid biosynthesis</keyword>
<dbReference type="FunFam" id="3.40.1030.10:FF:000002">
    <property type="entry name" value="Anthranilate phosphoribosyltransferase"/>
    <property type="match status" value="1"/>
</dbReference>
<comment type="similarity">
    <text evidence="8">In the C-terminal section; belongs to the anthranilate phosphoribosyltransferase family.</text>
</comment>
<protein>
    <recommendedName>
        <fullName evidence="9">Anthranilate phosphoribosyltransferase</fullName>
        <ecNumber evidence="9">2.4.2.18</ecNumber>
    </recommendedName>
</protein>
<proteinExistence type="inferred from homology"/>
<comment type="similarity">
    <text evidence="9">Belongs to the anthranilate phosphoribosyltransferase family.</text>
</comment>
<evidence type="ECO:0000256" key="2">
    <source>
        <dbReference type="ARBA" id="ARBA00022605"/>
    </source>
</evidence>
<feature type="binding site" evidence="9">
    <location>
        <position position="97"/>
    </location>
    <ligand>
        <name>Mg(2+)</name>
        <dbReference type="ChEBI" id="CHEBI:18420"/>
        <label>1</label>
    </ligand>
</feature>
<accession>A0A2P8DR73</accession>
<evidence type="ECO:0000259" key="10">
    <source>
        <dbReference type="Pfam" id="PF00591"/>
    </source>
</evidence>
<dbReference type="EC" id="2.4.2.18" evidence="9"/>
<comment type="subunit">
    <text evidence="9">Homodimer.</text>
</comment>
<dbReference type="RefSeq" id="WP_106538901.1">
    <property type="nucleotide sequence ID" value="NZ_PYGE01000017.1"/>
</dbReference>
<feature type="binding site" evidence="9">
    <location>
        <position position="230"/>
    </location>
    <ligand>
        <name>Mg(2+)</name>
        <dbReference type="ChEBI" id="CHEBI:18420"/>
        <label>2</label>
    </ligand>
</feature>
<dbReference type="NCBIfam" id="TIGR01245">
    <property type="entry name" value="trpD"/>
    <property type="match status" value="1"/>
</dbReference>
<comment type="caution">
    <text evidence="12">The sequence shown here is derived from an EMBL/GenBank/DDBJ whole genome shotgun (WGS) entry which is preliminary data.</text>
</comment>
<keyword evidence="9" id="KW-0460">Magnesium</keyword>
<evidence type="ECO:0000256" key="7">
    <source>
        <dbReference type="ARBA" id="ARBA00052328"/>
    </source>
</evidence>
<feature type="binding site" evidence="9">
    <location>
        <begin position="95"/>
        <end position="98"/>
    </location>
    <ligand>
        <name>5-phospho-alpha-D-ribose 1-diphosphate</name>
        <dbReference type="ChEBI" id="CHEBI:58017"/>
    </ligand>
</feature>
<dbReference type="Proteomes" id="UP000243528">
    <property type="component" value="Unassembled WGS sequence"/>
</dbReference>
<gene>
    <name evidence="9" type="primary">trpD</name>
    <name evidence="12" type="ORF">CLV30_11713</name>
</gene>
<dbReference type="Gene3D" id="3.40.1030.10">
    <property type="entry name" value="Nucleoside phosphorylase/phosphoribosyltransferase catalytic domain"/>
    <property type="match status" value="1"/>
</dbReference>
<feature type="binding site" evidence="9">
    <location>
        <position position="230"/>
    </location>
    <ligand>
        <name>Mg(2+)</name>
        <dbReference type="ChEBI" id="CHEBI:18420"/>
        <label>1</label>
    </ligand>
</feature>
<dbReference type="GO" id="GO:0004048">
    <property type="term" value="F:anthranilate phosphoribosyltransferase activity"/>
    <property type="evidence" value="ECO:0007669"/>
    <property type="project" value="UniProtKB-UniRule"/>
</dbReference>
<evidence type="ECO:0000256" key="5">
    <source>
        <dbReference type="ARBA" id="ARBA00022822"/>
    </source>
</evidence>
<evidence type="ECO:0000313" key="12">
    <source>
        <dbReference type="EMBL" id="PSK99710.1"/>
    </source>
</evidence>
<dbReference type="InterPro" id="IPR000312">
    <property type="entry name" value="Glycosyl_Trfase_fam3"/>
</dbReference>
<evidence type="ECO:0000256" key="4">
    <source>
        <dbReference type="ARBA" id="ARBA00022679"/>
    </source>
</evidence>
<dbReference type="GO" id="GO:0000287">
    <property type="term" value="F:magnesium ion binding"/>
    <property type="evidence" value="ECO:0007669"/>
    <property type="project" value="UniProtKB-UniRule"/>
</dbReference>
<feature type="binding site" evidence="9">
    <location>
        <begin position="113"/>
        <end position="121"/>
    </location>
    <ligand>
        <name>5-phospho-alpha-D-ribose 1-diphosphate</name>
        <dbReference type="ChEBI" id="CHEBI:58017"/>
    </ligand>
</feature>
<dbReference type="HAMAP" id="MF_00211">
    <property type="entry name" value="TrpD"/>
    <property type="match status" value="1"/>
</dbReference>
<dbReference type="UniPathway" id="UPA00035">
    <property type="reaction ID" value="UER00041"/>
</dbReference>
<organism evidence="12 13">
    <name type="scientific">Haloactinopolyspora alba</name>
    <dbReference type="NCBI Taxonomy" id="648780"/>
    <lineage>
        <taxon>Bacteria</taxon>
        <taxon>Bacillati</taxon>
        <taxon>Actinomycetota</taxon>
        <taxon>Actinomycetes</taxon>
        <taxon>Jiangellales</taxon>
        <taxon>Jiangellaceae</taxon>
        <taxon>Haloactinopolyspora</taxon>
    </lineage>
</organism>
<dbReference type="PANTHER" id="PTHR43285">
    <property type="entry name" value="ANTHRANILATE PHOSPHORIBOSYLTRANSFERASE"/>
    <property type="match status" value="1"/>
</dbReference>
<feature type="binding site" evidence="9">
    <location>
        <position position="229"/>
    </location>
    <ligand>
        <name>Mg(2+)</name>
        <dbReference type="ChEBI" id="CHEBI:18420"/>
        <label>2</label>
    </ligand>
</feature>
<keyword evidence="4 9" id="KW-0808">Transferase</keyword>
<dbReference type="InterPro" id="IPR005940">
    <property type="entry name" value="Anthranilate_Pribosyl_Tfrase"/>
</dbReference>
<comment type="function">
    <text evidence="9">Catalyzes the transfer of the phosphoribosyl group of 5-phosphorylribose-1-pyrophosphate (PRPP) to anthranilate to yield N-(5'-phosphoribosyl)-anthranilate (PRA).</text>
</comment>
<keyword evidence="3 9" id="KW-0328">Glycosyltransferase</keyword>
<feature type="binding site" evidence="9">
    <location>
        <begin position="88"/>
        <end position="89"/>
    </location>
    <ligand>
        <name>5-phospho-alpha-D-ribose 1-diphosphate</name>
        <dbReference type="ChEBI" id="CHEBI:58017"/>
    </ligand>
</feature>
<evidence type="ECO:0000256" key="1">
    <source>
        <dbReference type="ARBA" id="ARBA00004907"/>
    </source>
</evidence>
<dbReference type="Pfam" id="PF00591">
    <property type="entry name" value="Glycos_transf_3"/>
    <property type="match status" value="1"/>
</dbReference>
<evidence type="ECO:0000256" key="8">
    <source>
        <dbReference type="ARBA" id="ARBA00061188"/>
    </source>
</evidence>
<keyword evidence="2 9" id="KW-0028">Amino-acid biosynthesis</keyword>
<dbReference type="SUPFAM" id="SSF47648">
    <property type="entry name" value="Nucleoside phosphorylase/phosphoribosyltransferase N-terminal domain"/>
    <property type="match status" value="1"/>
</dbReference>
<comment type="pathway">
    <text evidence="1 9">Amino-acid biosynthesis; L-tryptophan biosynthesis; L-tryptophan from chorismate: step 2/5.</text>
</comment>
<dbReference type="InterPro" id="IPR017459">
    <property type="entry name" value="Glycosyl_Trfase_fam3_N_dom"/>
</dbReference>